<dbReference type="EMBL" id="CP066308">
    <property type="protein sequence ID" value="QQE75902.1"/>
    <property type="molecule type" value="Genomic_DNA"/>
</dbReference>
<evidence type="ECO:0000313" key="4">
    <source>
        <dbReference type="EMBL" id="QQE75902.1"/>
    </source>
</evidence>
<dbReference type="Proteomes" id="UP000677234">
    <property type="component" value="Chromosome"/>
</dbReference>
<name>A0A7T5JQ66_9BACL</name>
<comment type="similarity">
    <text evidence="1">Belongs to the UPF0749 family.</text>
</comment>
<keyword evidence="3" id="KW-1133">Transmembrane helix</keyword>
<reference evidence="4 6" key="1">
    <citation type="submission" date="2020-12" db="EMBL/GenBank/DDBJ databases">
        <title>strain FJAT-54423T represents a novel species of the genus Brevibacillus.</title>
        <authorList>
            <person name="Tang R."/>
        </authorList>
    </citation>
    <scope>NUCLEOTIDE SEQUENCE [LARGE SCALE GENOMIC DNA]</scope>
    <source>
        <strain evidence="4 6">FJAT-54423</strain>
    </source>
</reference>
<keyword evidence="7" id="KW-1185">Reference proteome</keyword>
<feature type="coiled-coil region" evidence="2">
    <location>
        <begin position="34"/>
        <end position="61"/>
    </location>
</feature>
<gene>
    <name evidence="4" type="ORF">JD108_08565</name>
    <name evidence="5" type="ORF">KDJ56_08245</name>
</gene>
<dbReference type="Gene3D" id="3.30.70.1880">
    <property type="entry name" value="Protein of unknown function DUF881"/>
    <property type="match status" value="1"/>
</dbReference>
<evidence type="ECO:0000313" key="5">
    <source>
        <dbReference type="EMBL" id="QUO42928.1"/>
    </source>
</evidence>
<dbReference type="EMBL" id="CP073708">
    <property type="protein sequence ID" value="QUO42928.1"/>
    <property type="molecule type" value="Genomic_DNA"/>
</dbReference>
<dbReference type="KEGG" id="bcop:JD108_08565"/>
<sequence length="250" mass="28385">MLQKNRKITFILAIISAIIGVMLTIQLRSNFHPIHKESRSIAELRATLQKELEKHKNLLADISKYNQLYYQYETSLNEDESLSVMKEELARNRKLAGMISVEGQGIVLRIVDAPLLPLEEGSEEEIPTEPVVGGYTIDDEDLRWLVNTLFANGAQAISINGHRMVATTPIRYVGDAIQIDTRTIQPPYEVKALGEPDVLLSALKLEGVEENFRMANKEIIAEKREKLIIPAHREERPIRYMKPVKEKGES</sequence>
<evidence type="ECO:0000313" key="6">
    <source>
        <dbReference type="Proteomes" id="UP000595847"/>
    </source>
</evidence>
<keyword evidence="3" id="KW-0472">Membrane</keyword>
<accession>A0A7T5JQ66</accession>
<reference evidence="5" key="2">
    <citation type="submission" date="2021-04" db="EMBL/GenBank/DDBJ databases">
        <title>Brevibacillus composti FJAT-54423, complete genome.</title>
        <authorList>
            <person name="Tang R."/>
        </authorList>
    </citation>
    <scope>NUCLEOTIDE SEQUENCE</scope>
    <source>
        <strain evidence="5">FJAT-54424</strain>
    </source>
</reference>
<dbReference type="PANTHER" id="PTHR37313:SF2">
    <property type="entry name" value="UPF0749 PROTEIN YLXX"/>
    <property type="match status" value="1"/>
</dbReference>
<dbReference type="Pfam" id="PF05949">
    <property type="entry name" value="DUF881"/>
    <property type="match status" value="1"/>
</dbReference>
<dbReference type="RefSeq" id="WP_198829413.1">
    <property type="nucleotide sequence ID" value="NZ_CP066308.1"/>
</dbReference>
<keyword evidence="2" id="KW-0175">Coiled coil</keyword>
<dbReference type="Proteomes" id="UP000595847">
    <property type="component" value="Chromosome"/>
</dbReference>
<proteinExistence type="inferred from homology"/>
<dbReference type="AlphaFoldDB" id="A0A7T5JQ66"/>
<evidence type="ECO:0000256" key="1">
    <source>
        <dbReference type="ARBA" id="ARBA00009108"/>
    </source>
</evidence>
<protein>
    <submittedName>
        <fullName evidence="4">DUF881 domain-containing protein</fullName>
    </submittedName>
</protein>
<evidence type="ECO:0000256" key="2">
    <source>
        <dbReference type="SAM" id="Coils"/>
    </source>
</evidence>
<keyword evidence="3" id="KW-0812">Transmembrane</keyword>
<evidence type="ECO:0000256" key="3">
    <source>
        <dbReference type="SAM" id="Phobius"/>
    </source>
</evidence>
<feature type="transmembrane region" description="Helical" evidence="3">
    <location>
        <begin position="7"/>
        <end position="27"/>
    </location>
</feature>
<organism evidence="4 6">
    <name type="scientific">Brevibacillus composti</name>
    <dbReference type="NCBI Taxonomy" id="2796470"/>
    <lineage>
        <taxon>Bacteria</taxon>
        <taxon>Bacillati</taxon>
        <taxon>Bacillota</taxon>
        <taxon>Bacilli</taxon>
        <taxon>Bacillales</taxon>
        <taxon>Paenibacillaceae</taxon>
        <taxon>Brevibacillus</taxon>
    </lineage>
</organism>
<dbReference type="InterPro" id="IPR010273">
    <property type="entry name" value="DUF881"/>
</dbReference>
<dbReference type="PANTHER" id="PTHR37313">
    <property type="entry name" value="UPF0749 PROTEIN RV1825"/>
    <property type="match status" value="1"/>
</dbReference>
<evidence type="ECO:0000313" key="7">
    <source>
        <dbReference type="Proteomes" id="UP000677234"/>
    </source>
</evidence>